<feature type="compositionally biased region" description="Low complexity" evidence="1">
    <location>
        <begin position="228"/>
        <end position="239"/>
    </location>
</feature>
<evidence type="ECO:0000313" key="2">
    <source>
        <dbReference type="EMBL" id="ORW33979.1"/>
    </source>
</evidence>
<name>A0A1X2A068_9MYCO</name>
<reference evidence="2 3" key="1">
    <citation type="submission" date="2016-01" db="EMBL/GenBank/DDBJ databases">
        <title>The new phylogeny of the genus Mycobacterium.</title>
        <authorList>
            <person name="Tarcisio F."/>
            <person name="Conor M."/>
            <person name="Antonella G."/>
            <person name="Elisabetta G."/>
            <person name="Giulia F.S."/>
            <person name="Sara T."/>
            <person name="Anna F."/>
            <person name="Clotilde B."/>
            <person name="Roberto B."/>
            <person name="Veronica D.S."/>
            <person name="Fabio R."/>
            <person name="Monica P."/>
            <person name="Olivier J."/>
            <person name="Enrico T."/>
            <person name="Nicola S."/>
        </authorList>
    </citation>
    <scope>NUCLEOTIDE SEQUENCE [LARGE SCALE GENOMIC DNA]</scope>
    <source>
        <strain evidence="2 3">DSM 44803</strain>
    </source>
</reference>
<dbReference type="STRING" id="244292.ABW17_25030"/>
<dbReference type="Proteomes" id="UP000193781">
    <property type="component" value="Unassembled WGS sequence"/>
</dbReference>
<feature type="region of interest" description="Disordered" evidence="1">
    <location>
        <begin position="182"/>
        <end position="399"/>
    </location>
</feature>
<feature type="compositionally biased region" description="Low complexity" evidence="1">
    <location>
        <begin position="247"/>
        <end position="260"/>
    </location>
</feature>
<evidence type="ECO:0000256" key="1">
    <source>
        <dbReference type="SAM" id="MobiDB-lite"/>
    </source>
</evidence>
<sequence>MGVAKPMSEYAAQMLAPDAWPEVDEDNYYDRAQQYTEVLRQVTAVLETCQHEQSEIFDGGFWSGGAAAAAKSELGTNIDELKKLQNGLATVITWHRYIADSVSQAKWDVSDIVEAAQTQISALENDSTLDAAERTTAINTVVSSAYGANLSVVTGTAERIVASKAWKPPHNALQDLLDQKAPPRVTLPDTPPFPAPPVEEETPRPGPTQPAPVTPPAVAPPLPPPGMPTQGMPTPGAGAQPPPGMPTVPGQAPAQPVAKPGAGGPAVPGGPGGPGGAPAPPLAPAAPLSPAASAEPLGAGGRGKGMTPASLMSPSVAPRTEESAAAAPAGGAGMPAGLPGASGGGSRGGGAGTGSGASAGQKPASGSATTRPAAAGNRPAATRPAASAGDPTSAAERADSVDAVVVTPIIPVSKARAERDAVADAATADASRRGGSDPLRLARRIAAALNAPGTNGAGELGFFWVTAVTTDGAIVVANSYGIAYIPDGVQLPEQVQMASADDAIPAAERARWVTYPVMAVQGWAQHHDKKLRAVIATEEQLANSDPGAAKVVLKPDDIPDNGDMIGRSRLEVVDPEAADRLAATTDVRLVSMLPPAPADATPSADGQRAPEELMDSDAAAHLAASLAEGKISLQEMLAQVPKSPEDNAPPADQRPMLWFDVMKPLASRSPGRQAAHLRAFHRYAEHAQEVFVTEAHTAADPVAQRAAVAEWLYWKHLAGLLTAALSDAS</sequence>
<protein>
    <recommendedName>
        <fullName evidence="4">Secretion protein EspK</fullName>
    </recommendedName>
</protein>
<feature type="compositionally biased region" description="Low complexity" evidence="1">
    <location>
        <begin position="285"/>
        <end position="297"/>
    </location>
</feature>
<dbReference type="RefSeq" id="WP_046186995.1">
    <property type="nucleotide sequence ID" value="NZ_JACKSS010000082.1"/>
</dbReference>
<dbReference type="AlphaFoldDB" id="A0A1X2A068"/>
<keyword evidence="3" id="KW-1185">Reference proteome</keyword>
<dbReference type="EMBL" id="LQPH01000024">
    <property type="protein sequence ID" value="ORW33979.1"/>
    <property type="molecule type" value="Genomic_DNA"/>
</dbReference>
<evidence type="ECO:0008006" key="4">
    <source>
        <dbReference type="Google" id="ProtNLM"/>
    </source>
</evidence>
<feature type="compositionally biased region" description="Gly residues" evidence="1">
    <location>
        <begin position="330"/>
        <end position="357"/>
    </location>
</feature>
<gene>
    <name evidence="2" type="ORF">AWC17_00645</name>
</gene>
<accession>A0A1X2A068</accession>
<evidence type="ECO:0000313" key="3">
    <source>
        <dbReference type="Proteomes" id="UP000193781"/>
    </source>
</evidence>
<feature type="compositionally biased region" description="Pro residues" evidence="1">
    <location>
        <begin position="204"/>
        <end position="227"/>
    </location>
</feature>
<feature type="compositionally biased region" description="Gly residues" evidence="1">
    <location>
        <begin position="261"/>
        <end position="276"/>
    </location>
</feature>
<organism evidence="2 3">
    <name type="scientific">Mycobacterium nebraskense</name>
    <dbReference type="NCBI Taxonomy" id="244292"/>
    <lineage>
        <taxon>Bacteria</taxon>
        <taxon>Bacillati</taxon>
        <taxon>Actinomycetota</taxon>
        <taxon>Actinomycetes</taxon>
        <taxon>Mycobacteriales</taxon>
        <taxon>Mycobacteriaceae</taxon>
        <taxon>Mycobacterium</taxon>
    </lineage>
</organism>
<comment type="caution">
    <text evidence="2">The sequence shown here is derived from an EMBL/GenBank/DDBJ whole genome shotgun (WGS) entry which is preliminary data.</text>
</comment>
<proteinExistence type="predicted"/>